<dbReference type="RefSeq" id="XP_017783463.1">
    <property type="nucleotide sequence ID" value="XM_017927974.1"/>
</dbReference>
<keyword evidence="6" id="KW-1185">Reference proteome</keyword>
<keyword evidence="2" id="KW-1015">Disulfide bond</keyword>
<reference evidence="7" key="1">
    <citation type="submission" date="2025-08" db="UniProtKB">
        <authorList>
            <consortium name="RefSeq"/>
        </authorList>
    </citation>
    <scope>IDENTIFICATION</scope>
    <source>
        <tissue evidence="7">Whole Larva</tissue>
    </source>
</reference>
<keyword evidence="3" id="KW-0408">Iron</keyword>
<keyword evidence="3" id="KW-0406">Ion transport</keyword>
<dbReference type="PROSITE" id="PS51408">
    <property type="entry name" value="TRANSFERRIN_LIKE_4"/>
    <property type="match status" value="2"/>
</dbReference>
<protein>
    <recommendedName>
        <fullName evidence="3">Transferrin</fullName>
    </recommendedName>
</protein>
<evidence type="ECO:0000256" key="1">
    <source>
        <dbReference type="ARBA" id="ARBA00022737"/>
    </source>
</evidence>
<proteinExistence type="inferred from homology"/>
<dbReference type="GeneID" id="108567480"/>
<keyword evidence="3" id="KW-0479">Metal-binding</keyword>
<dbReference type="PIRSF" id="PIRSF002549">
    <property type="entry name" value="Transferrin"/>
    <property type="match status" value="1"/>
</dbReference>
<comment type="similarity">
    <text evidence="3">Belongs to the transferrin family.</text>
</comment>
<evidence type="ECO:0000256" key="3">
    <source>
        <dbReference type="PIRNR" id="PIRNR002549"/>
    </source>
</evidence>
<keyword evidence="4" id="KW-0732">Signal</keyword>
<dbReference type="InterPro" id="IPR001156">
    <property type="entry name" value="Transferrin-like_dom"/>
</dbReference>
<dbReference type="PANTHER" id="PTHR11485">
    <property type="entry name" value="TRANSFERRIN"/>
    <property type="match status" value="1"/>
</dbReference>
<feature type="chain" id="PRO_5046961388" description="Transferrin" evidence="4">
    <location>
        <begin position="25"/>
        <end position="705"/>
    </location>
</feature>
<organism evidence="6 7">
    <name type="scientific">Nicrophorus vespilloides</name>
    <name type="common">Boreal carrion beetle</name>
    <dbReference type="NCBI Taxonomy" id="110193"/>
    <lineage>
        <taxon>Eukaryota</taxon>
        <taxon>Metazoa</taxon>
        <taxon>Ecdysozoa</taxon>
        <taxon>Arthropoda</taxon>
        <taxon>Hexapoda</taxon>
        <taxon>Insecta</taxon>
        <taxon>Pterygota</taxon>
        <taxon>Neoptera</taxon>
        <taxon>Endopterygota</taxon>
        <taxon>Coleoptera</taxon>
        <taxon>Polyphaga</taxon>
        <taxon>Staphyliniformia</taxon>
        <taxon>Silphidae</taxon>
        <taxon>Nicrophorinae</taxon>
        <taxon>Nicrophorus</taxon>
    </lineage>
</organism>
<gene>
    <name evidence="7" type="primary">LOC108567480</name>
</gene>
<dbReference type="CDD" id="cd13529">
    <property type="entry name" value="PBP2_transferrin"/>
    <property type="match status" value="2"/>
</dbReference>
<dbReference type="Gene3D" id="3.40.190.10">
    <property type="entry name" value="Periplasmic binding protein-like II"/>
    <property type="match status" value="3"/>
</dbReference>
<feature type="signal peptide" evidence="4">
    <location>
        <begin position="1"/>
        <end position="24"/>
    </location>
</feature>
<dbReference type="SUPFAM" id="SSF53850">
    <property type="entry name" value="Periplasmic binding protein-like II"/>
    <property type="match status" value="2"/>
</dbReference>
<dbReference type="PANTHER" id="PTHR11485:SF34">
    <property type="entry name" value="SIGNAL RECOGNITION PARTICLE RECEPTOR SUBUNIT BETA"/>
    <property type="match status" value="1"/>
</dbReference>
<comment type="function">
    <text evidence="3">Transferrins are iron binding transport proteins which bind Fe(3+) ion in association with the binding of an anion, usually bicarbonate.</text>
</comment>
<evidence type="ECO:0000256" key="2">
    <source>
        <dbReference type="ARBA" id="ARBA00023157"/>
    </source>
</evidence>
<keyword evidence="3" id="KW-0410">Iron transport</keyword>
<dbReference type="Pfam" id="PF00405">
    <property type="entry name" value="Transferrin"/>
    <property type="match status" value="2"/>
</dbReference>
<keyword evidence="3" id="KW-0813">Transport</keyword>
<accession>A0ABM1N9G3</accession>
<evidence type="ECO:0000259" key="5">
    <source>
        <dbReference type="PROSITE" id="PS51408"/>
    </source>
</evidence>
<evidence type="ECO:0000313" key="7">
    <source>
        <dbReference type="RefSeq" id="XP_017783463.1"/>
    </source>
</evidence>
<evidence type="ECO:0000313" key="6">
    <source>
        <dbReference type="Proteomes" id="UP000695000"/>
    </source>
</evidence>
<name>A0ABM1N9G3_NICVS</name>
<sequence length="705" mass="78949">MKRVSNVVCFVVLHTFLVLQHAECLDKFRVCVVDGRGGFKRAARYCPTLDKADSKVECVVGMDRLDCLRKISKGIVDFSVFSPEDIVTATNSEVEVLLTNEMRYSQEKYEYEVVAVINDESGIKSKHDLRNKNFCHPGYGYETDWTDILANFLEASIVPQTCNTKLTITENRISATSNYFKQACKAGPWVNDPILDAELKTKYPNLCALCHNPNRCSTNDKYWGRRGPLFCLTDGYGDVSWARLDDVKIHFGITPGAKIMAPDGYSFLCQDGTTMPVRGNEKPCVWVVKPWPVIAARRKRAQEVQDFINSINQHDPEMWESALLSLIETFKQEITPLRPVEPIESFLNNAPGFLSANSFTGCHPPRTVRVCTTTNVANAKCAWMREAATVYGVEPDLDCLRAANITHCMQAISNGAADLVITSADHVATAQKKYNLTTLFYETVTNDNKYITVTVVKSGSSYKTLSDLRGAKACFPKYDGIAWNSVLKYLSDEHLLDSCPYEAGMAEFFGDSCVPDLPKNSSKSLKALCQDYHEGEYGVLRCLEHADVAFLSKNSFEKYFKDPKEISNAKRESFKVLCENEKDDCYLSWAPIGHAMVSKNLSDMAKNDALDVFLQLDNLFGRNYKSVTAPFSLYGSFDGQNNVLFHDATQKLRNVPVYKNTDMMKKEYNSILSSLKECEAAGGANRSTAISISLMLVLSVLLVFR</sequence>
<dbReference type="Proteomes" id="UP000695000">
    <property type="component" value="Unplaced"/>
</dbReference>
<feature type="domain" description="Transferrin-like" evidence="5">
    <location>
        <begin position="368"/>
        <end position="677"/>
    </location>
</feature>
<dbReference type="SMART" id="SM00094">
    <property type="entry name" value="TR_FER"/>
    <property type="match status" value="1"/>
</dbReference>
<dbReference type="InterPro" id="IPR016357">
    <property type="entry name" value="Transferrin"/>
</dbReference>
<feature type="domain" description="Transferrin-like" evidence="5">
    <location>
        <begin position="28"/>
        <end position="367"/>
    </location>
</feature>
<evidence type="ECO:0000256" key="4">
    <source>
        <dbReference type="SAM" id="SignalP"/>
    </source>
</evidence>
<dbReference type="PRINTS" id="PR00422">
    <property type="entry name" value="TRANSFERRIN"/>
</dbReference>
<keyword evidence="1" id="KW-0677">Repeat</keyword>